<dbReference type="InterPro" id="IPR020449">
    <property type="entry name" value="Tscrpt_reg_AraC-type_HTH"/>
</dbReference>
<name>A0A846H724_9CYAN</name>
<dbReference type="InterPro" id="IPR009057">
    <property type="entry name" value="Homeodomain-like_sf"/>
</dbReference>
<feature type="domain" description="HTH araC/xylS-type" evidence="4">
    <location>
        <begin position="199"/>
        <end position="297"/>
    </location>
</feature>
<dbReference type="GO" id="GO:0043565">
    <property type="term" value="F:sequence-specific DNA binding"/>
    <property type="evidence" value="ECO:0007669"/>
    <property type="project" value="InterPro"/>
</dbReference>
<evidence type="ECO:0000256" key="2">
    <source>
        <dbReference type="ARBA" id="ARBA00023125"/>
    </source>
</evidence>
<comment type="caution">
    <text evidence="5">The sequence shown here is derived from an EMBL/GenBank/DDBJ whole genome shotgun (WGS) entry which is preliminary data.</text>
</comment>
<dbReference type="PANTHER" id="PTHR46796:SF6">
    <property type="entry name" value="ARAC SUBFAMILY"/>
    <property type="match status" value="1"/>
</dbReference>
<keyword evidence="1" id="KW-0805">Transcription regulation</keyword>
<keyword evidence="2" id="KW-0238">DNA-binding</keyword>
<dbReference type="SMART" id="SM00342">
    <property type="entry name" value="HTH_ARAC"/>
    <property type="match status" value="1"/>
</dbReference>
<keyword evidence="6" id="KW-1185">Reference proteome</keyword>
<reference evidence="5 6" key="1">
    <citation type="journal article" date="2015" name="Genome Announc.">
        <title>Draft Genome Sequence of Cyanobacterium Hassallia byssoidea Strain VB512170, Isolated from Monuments in India.</title>
        <authorList>
            <person name="Singh D."/>
            <person name="Chandrababunaidu M.M."/>
            <person name="Panda A."/>
            <person name="Sen D."/>
            <person name="Bhattacharyya S."/>
            <person name="Adhikary S.P."/>
            <person name="Tripathy S."/>
        </authorList>
    </citation>
    <scope>NUCLEOTIDE SEQUENCE [LARGE SCALE GENOMIC DNA]</scope>
    <source>
        <strain evidence="5 6">VB512170</strain>
    </source>
</reference>
<evidence type="ECO:0000313" key="6">
    <source>
        <dbReference type="Proteomes" id="UP000031549"/>
    </source>
</evidence>
<proteinExistence type="predicted"/>
<dbReference type="PROSITE" id="PS00041">
    <property type="entry name" value="HTH_ARAC_FAMILY_1"/>
    <property type="match status" value="1"/>
</dbReference>
<dbReference type="GO" id="GO:0003700">
    <property type="term" value="F:DNA-binding transcription factor activity"/>
    <property type="evidence" value="ECO:0007669"/>
    <property type="project" value="InterPro"/>
</dbReference>
<evidence type="ECO:0000256" key="1">
    <source>
        <dbReference type="ARBA" id="ARBA00023015"/>
    </source>
</evidence>
<evidence type="ECO:0000313" key="5">
    <source>
        <dbReference type="EMBL" id="NEU73095.1"/>
    </source>
</evidence>
<dbReference type="AlphaFoldDB" id="A0A846H724"/>
<keyword evidence="3" id="KW-0804">Transcription</keyword>
<dbReference type="Pfam" id="PF12833">
    <property type="entry name" value="HTH_18"/>
    <property type="match status" value="1"/>
</dbReference>
<sequence>MQIEKPLIINATEPEKLKPILPKPVILSTPVTGWNGFYFAYHRQLNHKIPETCPDQHISAICIEGFQANMKINKQWQHKSYAASDVAIFPAHQISPAVEFEQELGFIILCLEPEFVHRAAYESVDADNVEIIQQLQSHDPLIQQIGLALKRELEISIIDSRLYAESAANMLAVHLLKRYSTRKLIIKEYTGGLPKYKLKEVLTYINDNLEANLSLAEISAIAQMSPHYFASLFKQSTKIAPHQYVTKCRIDKAKHLLAKRELSILQVSHLVGFQSQSHFAKVFRKYVGITPQAFRANF</sequence>
<dbReference type="InterPro" id="IPR018062">
    <property type="entry name" value="HTH_AraC-typ_CS"/>
</dbReference>
<protein>
    <submittedName>
        <fullName evidence="5">AraC family transcriptional regulator</fullName>
    </submittedName>
</protein>
<dbReference type="PANTHER" id="PTHR46796">
    <property type="entry name" value="HTH-TYPE TRANSCRIPTIONAL ACTIVATOR RHAS-RELATED"/>
    <property type="match status" value="1"/>
</dbReference>
<dbReference type="SUPFAM" id="SSF46689">
    <property type="entry name" value="Homeodomain-like"/>
    <property type="match status" value="2"/>
</dbReference>
<dbReference type="InterPro" id="IPR018060">
    <property type="entry name" value="HTH_AraC"/>
</dbReference>
<dbReference type="RefSeq" id="WP_039737459.1">
    <property type="nucleotide sequence ID" value="NZ_JTCM02000018.1"/>
</dbReference>
<dbReference type="PROSITE" id="PS01124">
    <property type="entry name" value="HTH_ARAC_FAMILY_2"/>
    <property type="match status" value="1"/>
</dbReference>
<organism evidence="5 6">
    <name type="scientific">Hassallia byssoidea VB512170</name>
    <dbReference type="NCBI Taxonomy" id="1304833"/>
    <lineage>
        <taxon>Bacteria</taxon>
        <taxon>Bacillati</taxon>
        <taxon>Cyanobacteriota</taxon>
        <taxon>Cyanophyceae</taxon>
        <taxon>Nostocales</taxon>
        <taxon>Tolypothrichaceae</taxon>
        <taxon>Hassallia</taxon>
    </lineage>
</organism>
<dbReference type="PRINTS" id="PR00032">
    <property type="entry name" value="HTHARAC"/>
</dbReference>
<evidence type="ECO:0000259" key="4">
    <source>
        <dbReference type="PROSITE" id="PS01124"/>
    </source>
</evidence>
<evidence type="ECO:0000256" key="3">
    <source>
        <dbReference type="ARBA" id="ARBA00023163"/>
    </source>
</evidence>
<dbReference type="InterPro" id="IPR050204">
    <property type="entry name" value="AraC_XylS_family_regulators"/>
</dbReference>
<dbReference type="EMBL" id="JTCM02000018">
    <property type="protein sequence ID" value="NEU73095.1"/>
    <property type="molecule type" value="Genomic_DNA"/>
</dbReference>
<dbReference type="Proteomes" id="UP000031549">
    <property type="component" value="Unassembled WGS sequence"/>
</dbReference>
<dbReference type="Gene3D" id="1.10.10.60">
    <property type="entry name" value="Homeodomain-like"/>
    <property type="match status" value="2"/>
</dbReference>
<gene>
    <name evidence="5" type="ORF">PI95_011120</name>
</gene>
<accession>A0A846H724</accession>